<name>V4J0U3_9EURY</name>
<feature type="transmembrane region" description="Helical" evidence="1">
    <location>
        <begin position="38"/>
        <end position="62"/>
    </location>
</feature>
<comment type="caution">
    <text evidence="2">The sequence shown here is derived from an EMBL/GenBank/DDBJ whole genome shotgun (WGS) entry which is preliminary data.</text>
</comment>
<organism evidence="2 3">
    <name type="scientific">Candidatus Halobonum tyrrellensis G22</name>
    <dbReference type="NCBI Taxonomy" id="1324957"/>
    <lineage>
        <taxon>Archaea</taxon>
        <taxon>Methanobacteriati</taxon>
        <taxon>Methanobacteriota</taxon>
        <taxon>Stenosarchaea group</taxon>
        <taxon>Halobacteria</taxon>
        <taxon>Halobacteriales</taxon>
        <taxon>Haloferacaceae</taxon>
        <taxon>Candidatus Halobonum</taxon>
    </lineage>
</organism>
<evidence type="ECO:0000313" key="3">
    <source>
        <dbReference type="Proteomes" id="UP000017840"/>
    </source>
</evidence>
<keyword evidence="1" id="KW-1133">Transmembrane helix</keyword>
<sequence length="68" mass="6788">MASPTANAVGLLQLVLGITFAAIAAGAILAVLGNPTEVWVSVLIGVVGCVVGFAVVYGSAVVEGYDRR</sequence>
<gene>
    <name evidence="2" type="ORF">K933_05768</name>
</gene>
<evidence type="ECO:0000313" key="2">
    <source>
        <dbReference type="EMBL" id="ESP89087.1"/>
    </source>
</evidence>
<dbReference type="Proteomes" id="UP000017840">
    <property type="component" value="Unassembled WGS sequence"/>
</dbReference>
<keyword evidence="1" id="KW-0472">Membrane</keyword>
<dbReference type="AlphaFoldDB" id="V4J0U3"/>
<reference evidence="2 3" key="1">
    <citation type="journal article" date="2013" name="Genome Announc.">
        <title>Draft Genome Sequence of 'Candidatus Halobonum tyrrellensis' Strain G22, Isolated from the Hypersaline Waters of Lake Tyrrell, Australia.</title>
        <authorList>
            <person name="Ugalde J.A."/>
            <person name="Narasingarao P."/>
            <person name="Kuo S."/>
            <person name="Podell S."/>
            <person name="Allen E.E."/>
        </authorList>
    </citation>
    <scope>NUCLEOTIDE SEQUENCE [LARGE SCALE GENOMIC DNA]</scope>
    <source>
        <strain evidence="2 3">G22</strain>
    </source>
</reference>
<dbReference type="EMBL" id="ASGZ01000018">
    <property type="protein sequence ID" value="ESP89087.1"/>
    <property type="molecule type" value="Genomic_DNA"/>
</dbReference>
<evidence type="ECO:0000256" key="1">
    <source>
        <dbReference type="SAM" id="Phobius"/>
    </source>
</evidence>
<accession>V4J0U3</accession>
<keyword evidence="3" id="KW-1185">Reference proteome</keyword>
<protein>
    <submittedName>
        <fullName evidence="2">Uncharacterized protein</fullName>
    </submittedName>
</protein>
<feature type="transmembrane region" description="Helical" evidence="1">
    <location>
        <begin position="12"/>
        <end position="32"/>
    </location>
</feature>
<proteinExistence type="predicted"/>
<dbReference type="RefSeq" id="WP_023393741.1">
    <property type="nucleotide sequence ID" value="NZ_ASGZ01000018.1"/>
</dbReference>
<keyword evidence="1" id="KW-0812">Transmembrane</keyword>